<evidence type="ECO:0000256" key="5">
    <source>
        <dbReference type="RuleBase" id="RU361267"/>
    </source>
</evidence>
<keyword evidence="5" id="KW-0444">Lipid biosynthesis</keyword>
<dbReference type="PANTHER" id="PTHR10434">
    <property type="entry name" value="1-ACYL-SN-GLYCEROL-3-PHOSPHATE ACYLTRANSFERASE"/>
    <property type="match status" value="1"/>
</dbReference>
<dbReference type="Pfam" id="PF01553">
    <property type="entry name" value="Acyltransferase"/>
    <property type="match status" value="1"/>
</dbReference>
<feature type="transmembrane region" description="Helical" evidence="6">
    <location>
        <begin position="57"/>
        <end position="80"/>
    </location>
</feature>
<keyword evidence="5" id="KW-1208">Phospholipid metabolism</keyword>
<dbReference type="SUPFAM" id="SSF69593">
    <property type="entry name" value="Glycerol-3-phosphate (1)-acyltransferase"/>
    <property type="match status" value="1"/>
</dbReference>
<comment type="catalytic activity">
    <reaction evidence="5">
        <text>a 1-acyl-sn-glycero-3-phosphate + an acyl-CoA = a 1,2-diacyl-sn-glycero-3-phosphate + CoA</text>
        <dbReference type="Rhea" id="RHEA:19709"/>
        <dbReference type="ChEBI" id="CHEBI:57287"/>
        <dbReference type="ChEBI" id="CHEBI:57970"/>
        <dbReference type="ChEBI" id="CHEBI:58342"/>
        <dbReference type="ChEBI" id="CHEBI:58608"/>
        <dbReference type="EC" id="2.3.1.51"/>
    </reaction>
</comment>
<evidence type="ECO:0000256" key="3">
    <source>
        <dbReference type="ARBA" id="ARBA00022679"/>
    </source>
</evidence>
<organism evidence="8">
    <name type="scientific">Timema cristinae</name>
    <name type="common">Walking stick</name>
    <dbReference type="NCBI Taxonomy" id="61476"/>
    <lineage>
        <taxon>Eukaryota</taxon>
        <taxon>Metazoa</taxon>
        <taxon>Ecdysozoa</taxon>
        <taxon>Arthropoda</taxon>
        <taxon>Hexapoda</taxon>
        <taxon>Insecta</taxon>
        <taxon>Pterygota</taxon>
        <taxon>Neoptera</taxon>
        <taxon>Polyneoptera</taxon>
        <taxon>Phasmatodea</taxon>
        <taxon>Timematodea</taxon>
        <taxon>Timematoidea</taxon>
        <taxon>Timematidae</taxon>
        <taxon>Timema</taxon>
    </lineage>
</organism>
<evidence type="ECO:0000256" key="1">
    <source>
        <dbReference type="ARBA" id="ARBA00004728"/>
    </source>
</evidence>
<keyword evidence="4 5" id="KW-0012">Acyltransferase</keyword>
<dbReference type="SMART" id="SM00563">
    <property type="entry name" value="PlsC"/>
    <property type="match status" value="1"/>
</dbReference>
<gene>
    <name evidence="8" type="ORF">TCEB3V08_LOCUS8895</name>
</gene>
<feature type="transmembrane region" description="Helical" evidence="6">
    <location>
        <begin position="183"/>
        <end position="201"/>
    </location>
</feature>
<comment type="similarity">
    <text evidence="2 5">Belongs to the 1-acyl-sn-glycerol-3-phosphate acyltransferase family.</text>
</comment>
<feature type="domain" description="Phospholipid/glycerol acyltransferase" evidence="7">
    <location>
        <begin position="150"/>
        <end position="267"/>
    </location>
</feature>
<reference evidence="8" key="1">
    <citation type="submission" date="2020-11" db="EMBL/GenBank/DDBJ databases">
        <authorList>
            <person name="Tran Van P."/>
        </authorList>
    </citation>
    <scope>NUCLEOTIDE SEQUENCE</scope>
</reference>
<dbReference type="GO" id="GO:0016020">
    <property type="term" value="C:membrane"/>
    <property type="evidence" value="ECO:0007669"/>
    <property type="project" value="InterPro"/>
</dbReference>
<evidence type="ECO:0000259" key="7">
    <source>
        <dbReference type="SMART" id="SM00563"/>
    </source>
</evidence>
<name>A0A7R9H2V5_TIMCR</name>
<dbReference type="GO" id="GO:0006654">
    <property type="term" value="P:phosphatidic acid biosynthetic process"/>
    <property type="evidence" value="ECO:0007669"/>
    <property type="project" value="TreeGrafter"/>
</dbReference>
<feature type="transmembrane region" description="Helical" evidence="6">
    <location>
        <begin position="86"/>
        <end position="110"/>
    </location>
</feature>
<evidence type="ECO:0000313" key="8">
    <source>
        <dbReference type="EMBL" id="CAD7407163.1"/>
    </source>
</evidence>
<dbReference type="EMBL" id="OC320080">
    <property type="protein sequence ID" value="CAD7407163.1"/>
    <property type="molecule type" value="Genomic_DNA"/>
</dbReference>
<evidence type="ECO:0000256" key="4">
    <source>
        <dbReference type="ARBA" id="ARBA00023315"/>
    </source>
</evidence>
<dbReference type="GO" id="GO:0005783">
    <property type="term" value="C:endoplasmic reticulum"/>
    <property type="evidence" value="ECO:0007669"/>
    <property type="project" value="TreeGrafter"/>
</dbReference>
<dbReference type="InterPro" id="IPR002123">
    <property type="entry name" value="Plipid/glycerol_acylTrfase"/>
</dbReference>
<dbReference type="CDD" id="cd07989">
    <property type="entry name" value="LPLAT_AGPAT-like"/>
    <property type="match status" value="1"/>
</dbReference>
<sequence>MIGLTAAILVVKDSNSQKERNHFNLEVECLDAALGRRFKLGLSRHVSRLRPEMWGEMSVMSGTAEVLGAALLFLVFLYHVSNVFRYYVKFTLFLMLSLIGATVFIPLMLVRPRHYENALYPAWGGRQISKLLGLQWEVRGMENAVNDTGCVILINHQSALDLLVLAELWPRLKRCFVISKKEVFYLWPFGLAAWLWGTVFIDRFNAEKALPTINRMGDIIRENKAKLCMFPEGTRHSGTTLLPFKKGAFHVAISSQTPIQPVVVSRYYFLDNAKKIFNPGKCIITILPAIPTAGLGKEDLNDLMERTRDAMLDVYARMSEEVVASSKTDKQLN</sequence>
<dbReference type="GO" id="GO:0003841">
    <property type="term" value="F:1-acylglycerol-3-phosphate O-acyltransferase activity"/>
    <property type="evidence" value="ECO:0007669"/>
    <property type="project" value="UniProtKB-UniRule"/>
</dbReference>
<keyword evidence="6" id="KW-0472">Membrane</keyword>
<keyword evidence="5" id="KW-0443">Lipid metabolism</keyword>
<dbReference type="PANTHER" id="PTHR10434:SF11">
    <property type="entry name" value="1-ACYL-SN-GLYCEROL-3-PHOSPHATE ACYLTRANSFERASE"/>
    <property type="match status" value="1"/>
</dbReference>
<dbReference type="EC" id="2.3.1.51" evidence="5"/>
<keyword evidence="6" id="KW-1133">Transmembrane helix</keyword>
<dbReference type="NCBIfam" id="TIGR00530">
    <property type="entry name" value="AGP_acyltrn"/>
    <property type="match status" value="1"/>
</dbReference>
<comment type="domain">
    <text evidence="5">The HXXXXD motif is essential for acyltransferase activity and may constitute the binding site for the phosphate moiety of the glycerol-3-phosphate.</text>
</comment>
<dbReference type="AlphaFoldDB" id="A0A7R9H2V5"/>
<keyword evidence="5" id="KW-0594">Phospholipid biosynthesis</keyword>
<evidence type="ECO:0000256" key="2">
    <source>
        <dbReference type="ARBA" id="ARBA00008655"/>
    </source>
</evidence>
<proteinExistence type="inferred from homology"/>
<keyword evidence="3 5" id="KW-0808">Transferase</keyword>
<dbReference type="InterPro" id="IPR004552">
    <property type="entry name" value="AGP_acyltrans"/>
</dbReference>
<keyword evidence="6" id="KW-0812">Transmembrane</keyword>
<evidence type="ECO:0000256" key="6">
    <source>
        <dbReference type="SAM" id="Phobius"/>
    </source>
</evidence>
<comment type="pathway">
    <text evidence="1">Phospholipid metabolism; CDP-diacylglycerol biosynthesis; CDP-diacylglycerol from sn-glycerol 3-phosphate: step 2/3.</text>
</comment>
<protein>
    <recommendedName>
        <fullName evidence="5">1-acyl-sn-glycerol-3-phosphate acyltransferase</fullName>
        <ecNumber evidence="5">2.3.1.51</ecNumber>
    </recommendedName>
</protein>
<accession>A0A7R9H2V5</accession>